<keyword evidence="6" id="KW-0413">Isomerase</keyword>
<evidence type="ECO:0000259" key="8">
    <source>
        <dbReference type="Pfam" id="PF00408"/>
    </source>
</evidence>
<dbReference type="InterPro" id="IPR005843">
    <property type="entry name" value="A-D-PHexomutase_C"/>
</dbReference>
<dbReference type="Gene3D" id="3.40.120.10">
    <property type="entry name" value="Alpha-D-Glucose-1,6-Bisphosphate, subunit A, domain 3"/>
    <property type="match status" value="3"/>
</dbReference>
<dbReference type="AlphaFoldDB" id="A0A0X8JJD1"/>
<dbReference type="InterPro" id="IPR016066">
    <property type="entry name" value="A-D-PHexomutase_CS"/>
</dbReference>
<dbReference type="Proteomes" id="UP000069241">
    <property type="component" value="Chromosome"/>
</dbReference>
<sequence>MAVVHCDAGHLPAPEKLERIPALMSAYYTEFPNPKIPAQRVSFGTSGHRGSSVLHTFNEEHIYAITQAVCDYRKAKGVDGPLFLGGDTHALSEAAFRSALEVLVANGVSVRIARNGEFTATPAVSHAILRWNAGRSSGLADGIIITPSHNPPRDGGFKYNPPHGGPAETEVTAWIEKSANAYLDSGNRNVQLVHLRAAQRSSLVEEYDFTRAYVEDLPKVLDMKAIAASGLKLGVDPLGGASLPLWEPIAETYGLDLTVVNKEVDPTFRFVPCDKDGLIRMDCSSPYAMSRLLEIRDDFDLAFACDPDSDRHGIVTRQELMNPNHYLTVAAWHLFRTRTGWPKDCGIGKTLVTSAMLDRVGKELGRPVVEVPVGFKWFVPYLLNGRCGLGCEESAGASFLCFDGSPWSTDKDGPLMCLLAAEIMAKEQASPSEIYQKLTEKLGAPVYQRLDAPADDRTRALLKALTPESVHLKTLGGSPVTSVLTRAPGNDAPIGGVKVSSEDGWFAVRPSGTEAICKVYTESFKGEAQLCALQKDAIDFLERQLKKEG</sequence>
<evidence type="ECO:0000259" key="9">
    <source>
        <dbReference type="Pfam" id="PF02878"/>
    </source>
</evidence>
<comment type="cofactor">
    <cofactor evidence="1">
        <name>Mg(2+)</name>
        <dbReference type="ChEBI" id="CHEBI:18420"/>
    </cofactor>
</comment>
<dbReference type="GO" id="GO:0004614">
    <property type="term" value="F:phosphoglucomutase activity"/>
    <property type="evidence" value="ECO:0007669"/>
    <property type="project" value="InterPro"/>
</dbReference>
<protein>
    <submittedName>
        <fullName evidence="12">Phosphoglucomutase</fullName>
    </submittedName>
</protein>
<dbReference type="PROSITE" id="PS00710">
    <property type="entry name" value="PGM_PMM"/>
    <property type="match status" value="1"/>
</dbReference>
<accession>A0A0X8JJD1</accession>
<dbReference type="GO" id="GO:0008973">
    <property type="term" value="F:phosphopentomutase activity"/>
    <property type="evidence" value="ECO:0007669"/>
    <property type="project" value="TreeGrafter"/>
</dbReference>
<dbReference type="GO" id="GO:0006166">
    <property type="term" value="P:purine ribonucleoside salvage"/>
    <property type="evidence" value="ECO:0007669"/>
    <property type="project" value="TreeGrafter"/>
</dbReference>
<evidence type="ECO:0000313" key="13">
    <source>
        <dbReference type="Proteomes" id="UP000069241"/>
    </source>
</evidence>
<dbReference type="RefSeq" id="WP_062252062.1">
    <property type="nucleotide sequence ID" value="NZ_CP014229.1"/>
</dbReference>
<organism evidence="12 13">
    <name type="scientific">Desulfovibrio fairfieldensis</name>
    <dbReference type="NCBI Taxonomy" id="44742"/>
    <lineage>
        <taxon>Bacteria</taxon>
        <taxon>Pseudomonadati</taxon>
        <taxon>Thermodesulfobacteriota</taxon>
        <taxon>Desulfovibrionia</taxon>
        <taxon>Desulfovibrionales</taxon>
        <taxon>Desulfovibrionaceae</taxon>
        <taxon>Desulfovibrio</taxon>
    </lineage>
</organism>
<dbReference type="KEGG" id="dfi:AXF13_06185"/>
<dbReference type="SUPFAM" id="SSF53738">
    <property type="entry name" value="Phosphoglucomutase, first 3 domains"/>
    <property type="match status" value="3"/>
</dbReference>
<dbReference type="InterPro" id="IPR005844">
    <property type="entry name" value="A-D-PHexomutase_a/b/a-I"/>
</dbReference>
<proteinExistence type="inferred from homology"/>
<evidence type="ECO:0000259" key="11">
    <source>
        <dbReference type="Pfam" id="PF02880"/>
    </source>
</evidence>
<evidence type="ECO:0000259" key="10">
    <source>
        <dbReference type="Pfam" id="PF02879"/>
    </source>
</evidence>
<dbReference type="CDD" id="cd05801">
    <property type="entry name" value="PGM_like3"/>
    <property type="match status" value="1"/>
</dbReference>
<comment type="similarity">
    <text evidence="2 7">Belongs to the phosphohexose mutase family.</text>
</comment>
<keyword evidence="5 7" id="KW-0460">Magnesium</keyword>
<feature type="domain" description="Alpha-D-phosphohexomutase alpha/beta/alpha" evidence="10">
    <location>
        <begin position="212"/>
        <end position="316"/>
    </location>
</feature>
<dbReference type="Pfam" id="PF02880">
    <property type="entry name" value="PGM_PMM_III"/>
    <property type="match status" value="1"/>
</dbReference>
<evidence type="ECO:0000313" key="12">
    <source>
        <dbReference type="EMBL" id="AMD89732.1"/>
    </source>
</evidence>
<dbReference type="Pfam" id="PF02879">
    <property type="entry name" value="PGM_PMM_II"/>
    <property type="match status" value="1"/>
</dbReference>
<evidence type="ECO:0000256" key="1">
    <source>
        <dbReference type="ARBA" id="ARBA00001946"/>
    </source>
</evidence>
<feature type="domain" description="Alpha-D-phosphohexomutase C-terminal" evidence="8">
    <location>
        <begin position="491"/>
        <end position="535"/>
    </location>
</feature>
<dbReference type="InterPro" id="IPR005845">
    <property type="entry name" value="A-D-PHexomutase_a/b/a-II"/>
</dbReference>
<dbReference type="InterPro" id="IPR036900">
    <property type="entry name" value="A-D-PHexomutase_C_sf"/>
</dbReference>
<dbReference type="InterPro" id="IPR005852">
    <property type="entry name" value="PGM_a-D-Glc-sp"/>
</dbReference>
<keyword evidence="13" id="KW-1185">Reference proteome</keyword>
<reference evidence="13" key="1">
    <citation type="submission" date="2016-02" db="EMBL/GenBank/DDBJ databases">
        <authorList>
            <person name="Holder M.E."/>
            <person name="Ajami N.J."/>
            <person name="Petrosino J.F."/>
        </authorList>
    </citation>
    <scope>NUCLEOTIDE SEQUENCE [LARGE SCALE GENOMIC DNA]</scope>
    <source>
        <strain evidence="13">CCUG 45958</strain>
    </source>
</reference>
<dbReference type="GO" id="GO:0000287">
    <property type="term" value="F:magnesium ion binding"/>
    <property type="evidence" value="ECO:0007669"/>
    <property type="project" value="InterPro"/>
</dbReference>
<dbReference type="InterPro" id="IPR005846">
    <property type="entry name" value="A-D-PHexomutase_a/b/a-III"/>
</dbReference>
<keyword evidence="3" id="KW-0597">Phosphoprotein</keyword>
<evidence type="ECO:0000256" key="2">
    <source>
        <dbReference type="ARBA" id="ARBA00010231"/>
    </source>
</evidence>
<evidence type="ECO:0000256" key="4">
    <source>
        <dbReference type="ARBA" id="ARBA00022723"/>
    </source>
</evidence>
<feature type="domain" description="Alpha-D-phosphohexomutase alpha/beta/alpha" evidence="11">
    <location>
        <begin position="322"/>
        <end position="441"/>
    </location>
</feature>
<gene>
    <name evidence="12" type="ORF">AXF13_06185</name>
</gene>
<feature type="domain" description="Alpha-D-phosphohexomutase alpha/beta/alpha" evidence="9">
    <location>
        <begin position="41"/>
        <end position="181"/>
    </location>
</feature>
<dbReference type="PANTHER" id="PTHR45745:SF1">
    <property type="entry name" value="PHOSPHOGLUCOMUTASE 2B-RELATED"/>
    <property type="match status" value="1"/>
</dbReference>
<dbReference type="STRING" id="44742.AXF13_06185"/>
<dbReference type="PANTHER" id="PTHR45745">
    <property type="entry name" value="PHOSPHOMANNOMUTASE 45A"/>
    <property type="match status" value="1"/>
</dbReference>
<dbReference type="Gene3D" id="3.30.310.50">
    <property type="entry name" value="Alpha-D-phosphohexomutase, C-terminal domain"/>
    <property type="match status" value="1"/>
</dbReference>
<dbReference type="GO" id="GO:0005975">
    <property type="term" value="P:carbohydrate metabolic process"/>
    <property type="evidence" value="ECO:0007669"/>
    <property type="project" value="InterPro"/>
</dbReference>
<evidence type="ECO:0000256" key="6">
    <source>
        <dbReference type="ARBA" id="ARBA00023235"/>
    </source>
</evidence>
<dbReference type="Pfam" id="PF00408">
    <property type="entry name" value="PGM_PMM_IV"/>
    <property type="match status" value="1"/>
</dbReference>
<evidence type="ECO:0000256" key="7">
    <source>
        <dbReference type="RuleBase" id="RU004326"/>
    </source>
</evidence>
<evidence type="ECO:0000256" key="3">
    <source>
        <dbReference type="ARBA" id="ARBA00022553"/>
    </source>
</evidence>
<dbReference type="EMBL" id="CP014229">
    <property type="protein sequence ID" value="AMD89732.1"/>
    <property type="molecule type" value="Genomic_DNA"/>
</dbReference>
<dbReference type="SUPFAM" id="SSF55957">
    <property type="entry name" value="Phosphoglucomutase, C-terminal domain"/>
    <property type="match status" value="1"/>
</dbReference>
<keyword evidence="4 7" id="KW-0479">Metal-binding</keyword>
<dbReference type="Pfam" id="PF02878">
    <property type="entry name" value="PGM_PMM_I"/>
    <property type="match status" value="1"/>
</dbReference>
<name>A0A0X8JJD1_9BACT</name>
<evidence type="ECO:0000256" key="5">
    <source>
        <dbReference type="ARBA" id="ARBA00022842"/>
    </source>
</evidence>
<dbReference type="InterPro" id="IPR016055">
    <property type="entry name" value="A-D-PHexomutase_a/b/a-I/II/III"/>
</dbReference>